<dbReference type="EMBL" id="CP048914">
    <property type="protein sequence ID" value="QMS84352.1"/>
    <property type="molecule type" value="Genomic_DNA"/>
</dbReference>
<comment type="catalytic activity">
    <reaction evidence="1 10">
        <text>alpha-D-galactose 1-phosphate + UDP-alpha-D-glucose = alpha-D-glucose 1-phosphate + UDP-alpha-D-galactose</text>
        <dbReference type="Rhea" id="RHEA:13989"/>
        <dbReference type="ChEBI" id="CHEBI:58336"/>
        <dbReference type="ChEBI" id="CHEBI:58601"/>
        <dbReference type="ChEBI" id="CHEBI:58885"/>
        <dbReference type="ChEBI" id="CHEBI:66914"/>
        <dbReference type="EC" id="2.7.7.12"/>
    </reaction>
</comment>
<keyword evidence="7 10" id="KW-0548">Nucleotidyltransferase</keyword>
<keyword evidence="9 10" id="KW-0119">Carbohydrate metabolism</keyword>
<protein>
    <recommendedName>
        <fullName evidence="10">Galactose-1-phosphate uridylyltransferase</fullName>
        <shortName evidence="10">Gal-1-P uridylyltransferase</shortName>
        <ecNumber evidence="10">2.7.7.12</ecNumber>
    </recommendedName>
    <alternativeName>
        <fullName evidence="10">UDP-glucose--hexose-1-phosphate uridylyltransferase</fullName>
    </alternativeName>
</protein>
<sequence length="498" mass="57591">MTTCDAIHTLIAYAKAHQLLAPYDEDYAYNKLHDLLQIDTCNQPSVTDIPEEPSIILQPLLDEAVAKGLIAVDTVKQRDLFEAKIMDIVIPRPQEVIHQFQAIDNPLYKTNFFYHFSKQTNYIKTSRTNKNIVYHAPTPYGEMDITINLSKPEKDPKDIILQGSQTSVKYPKCLLCKENVGYNGASTGIGRTNHRIIPLTLNNEPFYFQYSPYVYYNEHCIVLHEEHIPMNVSEKTFQRLFDFVDQFPHYFLGSNAGLPIVGGSILAHEHYQGGRYQFPIEQAKVLHSFEHNGITVEQLYWPLSVIRLRSKNRRELVRKAMDLYNYWVTYNNADCEIYATTDTTPHNAITPIARKKGEVYELDITLRNNRTSSDFPLGIFHPHPSHHHIKKENIGLIEVMGLAVLPARLQGELDAIKDALQSNNELPKQYKLHQEWFTFLQQQTYDDIDQFVEEQVALKFTKVLEDAGVFKQTSQGQAAFDQFFKEVRDVFHKENPRR</sequence>
<evidence type="ECO:0000313" key="14">
    <source>
        <dbReference type="Proteomes" id="UP000514720"/>
    </source>
</evidence>
<comment type="similarity">
    <text evidence="4 10">Belongs to the galactose-1-phosphate uridylyltransferase type 2 family.</text>
</comment>
<accession>A0A7L7KQ13</accession>
<feature type="domain" description="Galactose-1-phosphate uridyl transferase N-terminal" evidence="11">
    <location>
        <begin position="58"/>
        <end position="229"/>
    </location>
</feature>
<keyword evidence="8 10" id="KW-0299">Galactose metabolism</keyword>
<dbReference type="HAMAP" id="MF_00571">
    <property type="entry name" value="GalP_UDP_trans"/>
    <property type="match status" value="1"/>
</dbReference>
<comment type="subcellular location">
    <subcellularLocation>
        <location evidence="2 10">Cytoplasm</location>
    </subcellularLocation>
</comment>
<evidence type="ECO:0000256" key="3">
    <source>
        <dbReference type="ARBA" id="ARBA00004947"/>
    </source>
</evidence>
<organism evidence="13 14">
    <name type="scientific">Candidatus Xianfuyuplasma coldseepsis</name>
    <dbReference type="NCBI Taxonomy" id="2782163"/>
    <lineage>
        <taxon>Bacteria</taxon>
        <taxon>Bacillati</taxon>
        <taxon>Mycoplasmatota</taxon>
        <taxon>Mollicutes</taxon>
        <taxon>Candidatus Izemoplasmatales</taxon>
        <taxon>Candidatus Izemoplasmataceae</taxon>
        <taxon>Candidatus Xianfuyuplasma</taxon>
    </lineage>
</organism>
<keyword evidence="6 10" id="KW-0808">Transferase</keyword>
<dbReference type="InterPro" id="IPR000766">
    <property type="entry name" value="GalP_uridyl_Trfase_II"/>
</dbReference>
<evidence type="ECO:0000313" key="13">
    <source>
        <dbReference type="EMBL" id="QMS84352.1"/>
    </source>
</evidence>
<evidence type="ECO:0000256" key="8">
    <source>
        <dbReference type="ARBA" id="ARBA00023144"/>
    </source>
</evidence>
<evidence type="ECO:0000256" key="2">
    <source>
        <dbReference type="ARBA" id="ARBA00004496"/>
    </source>
</evidence>
<evidence type="ECO:0000256" key="6">
    <source>
        <dbReference type="ARBA" id="ARBA00022679"/>
    </source>
</evidence>
<dbReference type="InterPro" id="IPR005850">
    <property type="entry name" value="GalP_Utransf_C"/>
</dbReference>
<dbReference type="PANTHER" id="PTHR39191">
    <property type="entry name" value="GALACTOSE-1-PHOSPHATE URIDYLYLTRANSFERASE"/>
    <property type="match status" value="1"/>
</dbReference>
<dbReference type="GO" id="GO:0006012">
    <property type="term" value="P:galactose metabolic process"/>
    <property type="evidence" value="ECO:0007669"/>
    <property type="project" value="UniProtKB-UniRule"/>
</dbReference>
<dbReference type="EC" id="2.7.7.12" evidence="10"/>
<evidence type="ECO:0000259" key="11">
    <source>
        <dbReference type="Pfam" id="PF01087"/>
    </source>
</evidence>
<dbReference type="PIRSF" id="PIRSF006005">
    <property type="entry name" value="GalT_BS"/>
    <property type="match status" value="1"/>
</dbReference>
<evidence type="ECO:0000256" key="5">
    <source>
        <dbReference type="ARBA" id="ARBA00022490"/>
    </source>
</evidence>
<dbReference type="Pfam" id="PF01087">
    <property type="entry name" value="GalP_UDP_transf"/>
    <property type="match status" value="1"/>
</dbReference>
<dbReference type="GO" id="GO:0008108">
    <property type="term" value="F:UDP-glucose:hexose-1-phosphate uridylyltransferase activity"/>
    <property type="evidence" value="ECO:0007669"/>
    <property type="project" value="UniProtKB-UniRule"/>
</dbReference>
<dbReference type="Proteomes" id="UP000514720">
    <property type="component" value="Chromosome"/>
</dbReference>
<dbReference type="Pfam" id="PF02744">
    <property type="entry name" value="GalP_UDP_tr_C"/>
    <property type="match status" value="1"/>
</dbReference>
<evidence type="ECO:0000256" key="10">
    <source>
        <dbReference type="HAMAP-Rule" id="MF_00571"/>
    </source>
</evidence>
<comment type="pathway">
    <text evidence="3 10">Carbohydrate metabolism; galactose metabolism.</text>
</comment>
<evidence type="ECO:0000256" key="4">
    <source>
        <dbReference type="ARBA" id="ARBA00008706"/>
    </source>
</evidence>
<keyword evidence="14" id="KW-1185">Reference proteome</keyword>
<keyword evidence="5 10" id="KW-0963">Cytoplasm</keyword>
<evidence type="ECO:0000256" key="1">
    <source>
        <dbReference type="ARBA" id="ARBA00001107"/>
    </source>
</evidence>
<evidence type="ECO:0000259" key="12">
    <source>
        <dbReference type="Pfam" id="PF02744"/>
    </source>
</evidence>
<name>A0A7L7KQ13_9MOLU</name>
<dbReference type="InterPro" id="IPR005849">
    <property type="entry name" value="GalP_Utransf_N"/>
</dbReference>
<dbReference type="UniPathway" id="UPA00214"/>
<evidence type="ECO:0000256" key="9">
    <source>
        <dbReference type="ARBA" id="ARBA00023277"/>
    </source>
</evidence>
<dbReference type="GO" id="GO:0005737">
    <property type="term" value="C:cytoplasm"/>
    <property type="evidence" value="ECO:0007669"/>
    <property type="project" value="UniProtKB-SubCell"/>
</dbReference>
<dbReference type="KEGG" id="xcl:G4Z02_00870"/>
<feature type="domain" description="Galactose-1-phosphate uridyl transferase C-terminal" evidence="12">
    <location>
        <begin position="244"/>
        <end position="416"/>
    </location>
</feature>
<dbReference type="RefSeq" id="WP_258877963.1">
    <property type="nucleotide sequence ID" value="NZ_CP048914.1"/>
</dbReference>
<dbReference type="PANTHER" id="PTHR39191:SF1">
    <property type="entry name" value="DUF4922 DOMAIN-CONTAINING PROTEIN"/>
    <property type="match status" value="1"/>
</dbReference>
<dbReference type="NCBIfam" id="NF003629">
    <property type="entry name" value="PRK05270.1-2"/>
    <property type="match status" value="1"/>
</dbReference>
<gene>
    <name evidence="10" type="primary">galT</name>
    <name evidence="13" type="ORF">G4Z02_00870</name>
</gene>
<dbReference type="AlphaFoldDB" id="A0A7L7KQ13"/>
<reference evidence="13 14" key="1">
    <citation type="submission" date="2020-02" db="EMBL/GenBank/DDBJ databases">
        <authorList>
            <person name="Zheng R.K."/>
            <person name="Sun C.M."/>
        </authorList>
    </citation>
    <scope>NUCLEOTIDE SEQUENCE [LARGE SCALE GENOMIC DNA]</scope>
    <source>
        <strain evidence="14">zrk13</strain>
    </source>
</reference>
<proteinExistence type="inferred from homology"/>
<evidence type="ECO:0000256" key="7">
    <source>
        <dbReference type="ARBA" id="ARBA00022695"/>
    </source>
</evidence>